<feature type="compositionally biased region" description="Basic residues" evidence="6">
    <location>
        <begin position="1376"/>
        <end position="1390"/>
    </location>
</feature>
<feature type="compositionally biased region" description="Polar residues" evidence="6">
    <location>
        <begin position="633"/>
        <end position="649"/>
    </location>
</feature>
<reference evidence="10 11" key="1">
    <citation type="journal article" date="2018" name="Mol. Biol. Evol.">
        <title>Broad Genomic Sampling Reveals a Smut Pathogenic Ancestry of the Fungal Clade Ustilaginomycotina.</title>
        <authorList>
            <person name="Kijpornyongpan T."/>
            <person name="Mondo S.J."/>
            <person name="Barry K."/>
            <person name="Sandor L."/>
            <person name="Lee J."/>
            <person name="Lipzen A."/>
            <person name="Pangilinan J."/>
            <person name="LaButti K."/>
            <person name="Hainaut M."/>
            <person name="Henrissat B."/>
            <person name="Grigoriev I.V."/>
            <person name="Spatafora J.W."/>
            <person name="Aime M.C."/>
        </authorList>
    </citation>
    <scope>NUCLEOTIDE SEQUENCE [LARGE SCALE GENOMIC DNA]</scope>
    <source>
        <strain evidence="10 11">MCA 3645</strain>
    </source>
</reference>
<feature type="compositionally biased region" description="Basic and acidic residues" evidence="6">
    <location>
        <begin position="17"/>
        <end position="27"/>
    </location>
</feature>
<evidence type="ECO:0000256" key="4">
    <source>
        <dbReference type="ARBA" id="ARBA00023204"/>
    </source>
</evidence>
<dbReference type="OrthoDB" id="300780at2759"/>
<feature type="domain" description="Rad4 beta-hairpin" evidence="9">
    <location>
        <begin position="975"/>
        <end position="1049"/>
    </location>
</feature>
<dbReference type="GO" id="GO:0006298">
    <property type="term" value="P:mismatch repair"/>
    <property type="evidence" value="ECO:0007669"/>
    <property type="project" value="TreeGrafter"/>
</dbReference>
<feature type="compositionally biased region" description="Acidic residues" evidence="6">
    <location>
        <begin position="113"/>
        <end position="124"/>
    </location>
</feature>
<dbReference type="GO" id="GO:0005737">
    <property type="term" value="C:cytoplasm"/>
    <property type="evidence" value="ECO:0007669"/>
    <property type="project" value="TreeGrafter"/>
</dbReference>
<feature type="compositionally biased region" description="Low complexity" evidence="6">
    <location>
        <begin position="1307"/>
        <end position="1323"/>
    </location>
</feature>
<feature type="domain" description="Rad4 beta-hairpin" evidence="7">
    <location>
        <begin position="852"/>
        <end position="902"/>
    </location>
</feature>
<feature type="compositionally biased region" description="Low complexity" evidence="6">
    <location>
        <begin position="579"/>
        <end position="605"/>
    </location>
</feature>
<dbReference type="GO" id="GO:0000111">
    <property type="term" value="C:nucleotide-excision repair factor 2 complex"/>
    <property type="evidence" value="ECO:0007669"/>
    <property type="project" value="TreeGrafter"/>
</dbReference>
<feature type="region of interest" description="Disordered" evidence="6">
    <location>
        <begin position="494"/>
        <end position="690"/>
    </location>
</feature>
<dbReference type="GO" id="GO:0071942">
    <property type="term" value="C:XPC complex"/>
    <property type="evidence" value="ECO:0007669"/>
    <property type="project" value="TreeGrafter"/>
</dbReference>
<dbReference type="SUPFAM" id="SSF54001">
    <property type="entry name" value="Cysteine proteinases"/>
    <property type="match status" value="1"/>
</dbReference>
<dbReference type="SMART" id="SM01032">
    <property type="entry name" value="BHD_3"/>
    <property type="match status" value="1"/>
</dbReference>
<dbReference type="InterPro" id="IPR018325">
    <property type="entry name" value="Rad4/PNGase_transGLS-fold"/>
</dbReference>
<dbReference type="STRING" id="1882483.A0A317XLJ5"/>
<feature type="compositionally biased region" description="Polar residues" evidence="6">
    <location>
        <begin position="66"/>
        <end position="76"/>
    </location>
</feature>
<evidence type="ECO:0000313" key="11">
    <source>
        <dbReference type="Proteomes" id="UP000246740"/>
    </source>
</evidence>
<dbReference type="Gene3D" id="3.90.260.10">
    <property type="entry name" value="Transglutaminase-like"/>
    <property type="match status" value="2"/>
</dbReference>
<dbReference type="Pfam" id="PF10404">
    <property type="entry name" value="BHD_2"/>
    <property type="match status" value="1"/>
</dbReference>
<comment type="subcellular location">
    <subcellularLocation>
        <location evidence="1">Nucleus</location>
    </subcellularLocation>
</comment>
<keyword evidence="3" id="KW-0227">DNA damage</keyword>
<dbReference type="InterPro" id="IPR036985">
    <property type="entry name" value="Transglutaminase-like_sf"/>
</dbReference>
<feature type="domain" description="Rad4 beta-hairpin" evidence="8">
    <location>
        <begin position="904"/>
        <end position="967"/>
    </location>
</feature>
<sequence>MVAKSWPRNSRLTRQARLRDDFSRPEPEPEEVLDIVSINDSDSEGIQDSQSLPVNSSDSKADSFTMPPSTSQSRQGRSAANSSRATSTSNATKKTKKPPPDPIEISTDGSVNQDEDEDMLDFEDVQVPTDRAAEGEGDSEDLEMEDVEPDAGAADGSMRDVNDMYAAAYREAQAMPMEGDDDDEDGEGDDDAGDSSRASTSAIPIFKDGKGQHKGVEISMGTQNKKQDSGAVRKKSNNILTPRDRQNRIKAHKLYVLSILAHAQVRNKWCNDAALRDKLADDVPEYMINKLRSIHPKKVTEQRERIRMFESFLSELVRWWVNRFRLDPHLTAKSALRQPDQDIATGILPASGRRIDGWIVESAAERDERHRRERKAQLRNQKARQEQAQRAVKGKAKASATDDAIEGAAPAKTMEITIFAPGSAIRPVYLRLLPSAESISSAADLLERAHERSGSRETSAQLFCALCRSLGIPARLVISPQPMPWSVGASKLANTAQPGSQLEKKPNKLRSKTKGGGTKYNARPIDEFTSDEDSDLGASERERAQQTQTKAPRKRATAQSASSVLSNDSSDLSDIEEVTPSSPKNPTSSKGANLAKKAVLSSASSRTRRQAANGVSPSTSTAGKRGEPIEVDGTTSDSSVHSGASQPNQTKAAARGKGTANAKGKGKARARTTDDDGSSQVDADETDYRPEKWKNLKTPLKIEPKVKLRAFRPKQLKATEMAAYDDDTADPVDLQAPPTMWVEVFSKPYQKWISVDPIRSLVRPTGNRLMEPSTTDRQNKLVYVVAFEEDGYARDVTARYTKTLNSRVSRLRPPARAKGEEEWWSKVARAIHRPQRLDRDAMEDAELEDNSSREPMPTSVAGFKDHPLYFLEKNMKRDEVVFPRRQIATFQGMPVFSRSDVLTLRSSRQWYNEGRVVKDGEVALKFVKSRGYTLANKRAEEQARLEGREVAQEGLYAEFQTTLFVPPPVGPDGKIPTNGFGNIDLFVPSMLPAGAVHLPYSGIAKVAKKLGVPYAEAITGFEFRKQRGMPKITGIVVAQQNGEMVEEAFWQQEHEDAVKQQTKQMERAMKNWRKLINSLRIAKRVQEQYGDKLAAAKGGNKKAAVPGKSKKRDTTPPSSPTKSKYFSPKKATADDEGDATRADPKSDRRSPQNAAPMDLEGSVEDLSVPVQEDAAAEEDSTDPRLATEPSSADTVRNGVKRKIISMAQLASQASKTGKSANRQDEDDDSASTSASEHDDEPDEPLVTATEDAAEEKASLITDEAEEDMRGSKRRRTARIPSAPATPSVPNGRPRRTPSKKQAVPSPAAETPSRSTRTRASTRSTRARKSYAEASDSDPELLAQDNDKPSPETATATAAPAPAPASVVPTATPPAARKIRIRVPKSIPRHH</sequence>
<feature type="compositionally biased region" description="Low complexity" evidence="6">
    <location>
        <begin position="1350"/>
        <end position="1375"/>
    </location>
</feature>
<dbReference type="GO" id="GO:0006289">
    <property type="term" value="P:nucleotide-excision repair"/>
    <property type="evidence" value="ECO:0007669"/>
    <property type="project" value="InterPro"/>
</dbReference>
<dbReference type="SMART" id="SM01031">
    <property type="entry name" value="BHD_2"/>
    <property type="match status" value="1"/>
</dbReference>
<keyword evidence="5" id="KW-0539">Nucleus</keyword>
<dbReference type="FunFam" id="3.30.70.2460:FF:000001">
    <property type="entry name" value="DNA repair protein Rad4 family"/>
    <property type="match status" value="1"/>
</dbReference>
<dbReference type="InterPro" id="IPR018327">
    <property type="entry name" value="BHD_2"/>
</dbReference>
<dbReference type="Pfam" id="PF10405">
    <property type="entry name" value="BHD_3"/>
    <property type="match status" value="1"/>
</dbReference>
<dbReference type="GO" id="GO:0003697">
    <property type="term" value="F:single-stranded DNA binding"/>
    <property type="evidence" value="ECO:0007669"/>
    <property type="project" value="TreeGrafter"/>
</dbReference>
<feature type="compositionally biased region" description="Acidic residues" evidence="6">
    <location>
        <begin position="135"/>
        <end position="149"/>
    </location>
</feature>
<feature type="compositionally biased region" description="Polar residues" evidence="6">
    <location>
        <begin position="613"/>
        <end position="622"/>
    </location>
</feature>
<evidence type="ECO:0000313" key="10">
    <source>
        <dbReference type="EMBL" id="PWY99185.1"/>
    </source>
</evidence>
<name>A0A317XLJ5_9BASI</name>
<dbReference type="InterPro" id="IPR018326">
    <property type="entry name" value="Rad4_beta-hairpin_dom1"/>
</dbReference>
<keyword evidence="11" id="KW-1185">Reference proteome</keyword>
<evidence type="ECO:0000256" key="1">
    <source>
        <dbReference type="ARBA" id="ARBA00004123"/>
    </source>
</evidence>
<feature type="compositionally biased region" description="Polar residues" evidence="6">
    <location>
        <begin position="38"/>
        <end position="58"/>
    </location>
</feature>
<evidence type="ECO:0000256" key="2">
    <source>
        <dbReference type="ARBA" id="ARBA00009525"/>
    </source>
</evidence>
<dbReference type="Pfam" id="PF01841">
    <property type="entry name" value="Transglut_core"/>
    <property type="match status" value="1"/>
</dbReference>
<feature type="region of interest" description="Disordered" evidence="6">
    <location>
        <begin position="366"/>
        <end position="399"/>
    </location>
</feature>
<protein>
    <submittedName>
        <fullName evidence="10">Rad4-domain-containing protein</fullName>
    </submittedName>
</protein>
<dbReference type="GO" id="GO:0003684">
    <property type="term" value="F:damaged DNA binding"/>
    <property type="evidence" value="ECO:0007669"/>
    <property type="project" value="InterPro"/>
</dbReference>
<dbReference type="Gene3D" id="3.30.70.2460">
    <property type="entry name" value="Rad4, beta-hairpin domain BHD3"/>
    <property type="match status" value="1"/>
</dbReference>
<dbReference type="InterPro" id="IPR042488">
    <property type="entry name" value="Rad4_BHD3_sf"/>
</dbReference>
<keyword evidence="4" id="KW-0234">DNA repair</keyword>
<dbReference type="Gene3D" id="3.30.60.290">
    <property type="entry name" value="Rad4, beta-hairpin domain BHD2"/>
    <property type="match status" value="1"/>
</dbReference>
<dbReference type="InterPro" id="IPR004583">
    <property type="entry name" value="DNA_repair_Rad4"/>
</dbReference>
<evidence type="ECO:0000259" key="8">
    <source>
        <dbReference type="SMART" id="SM01031"/>
    </source>
</evidence>
<feature type="region of interest" description="Disordered" evidence="6">
    <location>
        <begin position="838"/>
        <end position="859"/>
    </location>
</feature>
<gene>
    <name evidence="10" type="ORF">BCV70DRAFT_192293</name>
</gene>
<dbReference type="FunCoup" id="A0A317XLJ5">
    <property type="interactions" value="72"/>
</dbReference>
<comment type="similarity">
    <text evidence="2">Belongs to the XPC family.</text>
</comment>
<organism evidence="10 11">
    <name type="scientific">Testicularia cyperi</name>
    <dbReference type="NCBI Taxonomy" id="1882483"/>
    <lineage>
        <taxon>Eukaryota</taxon>
        <taxon>Fungi</taxon>
        <taxon>Dikarya</taxon>
        <taxon>Basidiomycota</taxon>
        <taxon>Ustilaginomycotina</taxon>
        <taxon>Ustilaginomycetes</taxon>
        <taxon>Ustilaginales</taxon>
        <taxon>Anthracoideaceae</taxon>
        <taxon>Testicularia</taxon>
    </lineage>
</organism>
<feature type="compositionally biased region" description="Acidic residues" evidence="6">
    <location>
        <begin position="178"/>
        <end position="193"/>
    </location>
</feature>
<feature type="region of interest" description="Disordered" evidence="6">
    <location>
        <begin position="177"/>
        <end position="244"/>
    </location>
</feature>
<dbReference type="EMBL" id="KZ819196">
    <property type="protein sequence ID" value="PWY99185.1"/>
    <property type="molecule type" value="Genomic_DNA"/>
</dbReference>
<dbReference type="Pfam" id="PF10403">
    <property type="entry name" value="BHD_1"/>
    <property type="match status" value="1"/>
</dbReference>
<dbReference type="Pfam" id="PF03835">
    <property type="entry name" value="Rad4"/>
    <property type="match status" value="1"/>
</dbReference>
<feature type="region of interest" description="Disordered" evidence="6">
    <location>
        <begin position="1"/>
        <end position="159"/>
    </location>
</feature>
<dbReference type="InterPro" id="IPR018328">
    <property type="entry name" value="Rad4_beta-hairpin_dom3"/>
</dbReference>
<feature type="compositionally biased region" description="Basic and acidic residues" evidence="6">
    <location>
        <begin position="207"/>
        <end position="216"/>
    </location>
</feature>
<dbReference type="Gene3D" id="2.20.20.110">
    <property type="entry name" value="Rad4, beta-hairpin domain BHD1"/>
    <property type="match status" value="1"/>
</dbReference>
<evidence type="ECO:0000256" key="6">
    <source>
        <dbReference type="SAM" id="MobiDB-lite"/>
    </source>
</evidence>
<accession>A0A317XLJ5</accession>
<dbReference type="Proteomes" id="UP000246740">
    <property type="component" value="Unassembled WGS sequence"/>
</dbReference>
<dbReference type="PANTHER" id="PTHR12135:SF0">
    <property type="entry name" value="DNA REPAIR PROTEIN COMPLEMENTING XP-C CELLS"/>
    <property type="match status" value="1"/>
</dbReference>
<dbReference type="InterPro" id="IPR038765">
    <property type="entry name" value="Papain-like_cys_pep_sf"/>
</dbReference>
<feature type="compositionally biased region" description="Low complexity" evidence="6">
    <location>
        <begin position="77"/>
        <end position="92"/>
    </location>
</feature>
<feature type="compositionally biased region" description="Low complexity" evidence="6">
    <location>
        <begin position="1093"/>
        <end position="1107"/>
    </location>
</feature>
<dbReference type="PANTHER" id="PTHR12135">
    <property type="entry name" value="DNA REPAIR PROTEIN XP-C / RAD4"/>
    <property type="match status" value="1"/>
</dbReference>
<dbReference type="SMART" id="SM01030">
    <property type="entry name" value="BHD_1"/>
    <property type="match status" value="1"/>
</dbReference>
<evidence type="ECO:0000259" key="9">
    <source>
        <dbReference type="SMART" id="SM01032"/>
    </source>
</evidence>
<feature type="region of interest" description="Disordered" evidence="6">
    <location>
        <begin position="1093"/>
        <end position="1390"/>
    </location>
</feature>
<feature type="compositionally biased region" description="Basic and acidic residues" evidence="6">
    <location>
        <begin position="1138"/>
        <end position="1150"/>
    </location>
</feature>
<feature type="compositionally biased region" description="Low complexity" evidence="6">
    <location>
        <begin position="650"/>
        <end position="663"/>
    </location>
</feature>
<dbReference type="InParanoid" id="A0A317XLJ5"/>
<evidence type="ECO:0000256" key="3">
    <source>
        <dbReference type="ARBA" id="ARBA00022763"/>
    </source>
</evidence>
<dbReference type="InterPro" id="IPR002931">
    <property type="entry name" value="Transglutaminase-like"/>
</dbReference>
<feature type="compositionally biased region" description="Low complexity" evidence="6">
    <location>
        <begin position="560"/>
        <end position="570"/>
    </location>
</feature>
<evidence type="ECO:0000259" key="7">
    <source>
        <dbReference type="SMART" id="SM01030"/>
    </source>
</evidence>
<proteinExistence type="inferred from homology"/>
<evidence type="ECO:0000256" key="5">
    <source>
        <dbReference type="ARBA" id="ARBA00023242"/>
    </source>
</evidence>
<feature type="compositionally biased region" description="Polar residues" evidence="6">
    <location>
        <begin position="1208"/>
        <end position="1220"/>
    </location>
</feature>